<evidence type="ECO:0000313" key="1">
    <source>
        <dbReference type="EMBL" id="KPC20704.1"/>
    </source>
</evidence>
<dbReference type="Proteomes" id="UP000037943">
    <property type="component" value="Unassembled WGS sequence"/>
</dbReference>
<organism evidence="1 2">
    <name type="scientific">Pseudomonas amygdali pv. lachrymans</name>
    <name type="common">Pseudomonas syringae pv. lachrymans</name>
    <dbReference type="NCBI Taxonomy" id="53707"/>
    <lineage>
        <taxon>Bacteria</taxon>
        <taxon>Pseudomonadati</taxon>
        <taxon>Pseudomonadota</taxon>
        <taxon>Gammaproteobacteria</taxon>
        <taxon>Pseudomonadales</taxon>
        <taxon>Pseudomonadaceae</taxon>
        <taxon>Pseudomonas</taxon>
        <taxon>Pseudomonas amygdali</taxon>
    </lineage>
</organism>
<evidence type="ECO:0000313" key="2">
    <source>
        <dbReference type="Proteomes" id="UP000037943"/>
    </source>
</evidence>
<name>A0ABR5KZD3_PSEAV</name>
<sequence>MAFYRVKNPGSRLPWRLMAQVLSVAAGQHGNPVPFLILLQVDNS</sequence>
<accession>A0ABR5KZD3</accession>
<gene>
    <name evidence="1" type="ORF">AC499_5189</name>
</gene>
<reference evidence="1 2" key="1">
    <citation type="submission" date="2015-10" db="EMBL/GenBank/DDBJ databases">
        <title>Comparative genomics and high-throughput reverse genetic screens identify a new phytobacterial MAMP and an Arabidopsis receptor required for immune elicitation.</title>
        <authorList>
            <person name="Mott G.A."/>
            <person name="Thakur S."/>
            <person name="Wang P.W."/>
            <person name="Desveaux D."/>
            <person name="Guttman D.S."/>
        </authorList>
    </citation>
    <scope>NUCLEOTIDE SEQUENCE [LARGE SCALE GENOMIC DNA]</scope>
    <source>
        <strain evidence="1 2">107</strain>
    </source>
</reference>
<keyword evidence="2" id="KW-1185">Reference proteome</keyword>
<dbReference type="EMBL" id="LGLK01000023">
    <property type="protein sequence ID" value="KPC20704.1"/>
    <property type="molecule type" value="Genomic_DNA"/>
</dbReference>
<proteinExistence type="predicted"/>
<protein>
    <submittedName>
        <fullName evidence="1">Uncharacterized protein</fullName>
    </submittedName>
</protein>
<comment type="caution">
    <text evidence="1">The sequence shown here is derived from an EMBL/GenBank/DDBJ whole genome shotgun (WGS) entry which is preliminary data.</text>
</comment>